<sequence>MEQQVTSIIGHLAKSHMEMAKIIESKRHIIVQMASIMDEIPDYPSFCELQQMTQSSVLVVDSVTSYLNSIADLEEAIAENLTSVMQELSTDSEEE</sequence>
<dbReference type="EMBL" id="JBHUME010000007">
    <property type="protein sequence ID" value="MFD2612384.1"/>
    <property type="molecule type" value="Genomic_DNA"/>
</dbReference>
<accession>A0ABW5PB84</accession>
<dbReference type="Proteomes" id="UP001597541">
    <property type="component" value="Unassembled WGS sequence"/>
</dbReference>
<organism evidence="1 2">
    <name type="scientific">Paenibacillus gansuensis</name>
    <dbReference type="NCBI Taxonomy" id="306542"/>
    <lineage>
        <taxon>Bacteria</taxon>
        <taxon>Bacillati</taxon>
        <taxon>Bacillota</taxon>
        <taxon>Bacilli</taxon>
        <taxon>Bacillales</taxon>
        <taxon>Paenibacillaceae</taxon>
        <taxon>Paenibacillus</taxon>
    </lineage>
</organism>
<comment type="caution">
    <text evidence="1">The sequence shown here is derived from an EMBL/GenBank/DDBJ whole genome shotgun (WGS) entry which is preliminary data.</text>
</comment>
<dbReference type="RefSeq" id="WP_377601906.1">
    <property type="nucleotide sequence ID" value="NZ_JBHUME010000007.1"/>
</dbReference>
<proteinExistence type="predicted"/>
<evidence type="ECO:0000313" key="1">
    <source>
        <dbReference type="EMBL" id="MFD2612384.1"/>
    </source>
</evidence>
<protein>
    <submittedName>
        <fullName evidence="1">Nucleoside-diphosphate sugar epimerase</fullName>
    </submittedName>
</protein>
<gene>
    <name evidence="1" type="ORF">ACFSUF_08115</name>
</gene>
<name>A0ABW5PB84_9BACL</name>
<evidence type="ECO:0000313" key="2">
    <source>
        <dbReference type="Proteomes" id="UP001597541"/>
    </source>
</evidence>
<keyword evidence="2" id="KW-1185">Reference proteome</keyword>
<reference evidence="2" key="1">
    <citation type="journal article" date="2019" name="Int. J. Syst. Evol. Microbiol.">
        <title>The Global Catalogue of Microorganisms (GCM) 10K type strain sequencing project: providing services to taxonomists for standard genome sequencing and annotation.</title>
        <authorList>
            <consortium name="The Broad Institute Genomics Platform"/>
            <consortium name="The Broad Institute Genome Sequencing Center for Infectious Disease"/>
            <person name="Wu L."/>
            <person name="Ma J."/>
        </authorList>
    </citation>
    <scope>NUCLEOTIDE SEQUENCE [LARGE SCALE GENOMIC DNA]</scope>
    <source>
        <strain evidence="2">KCTC 3950</strain>
    </source>
</reference>